<proteinExistence type="predicted"/>
<keyword evidence="5" id="KW-0662">Pyridine nucleotide biosynthesis</keyword>
<keyword evidence="4" id="KW-0004">4Fe-4S</keyword>
<dbReference type="FunFam" id="3.40.50.10800:FF:000001">
    <property type="entry name" value="Quinolinate synthase A"/>
    <property type="match status" value="1"/>
</dbReference>
<keyword evidence="6" id="KW-0808">Transferase</keyword>
<keyword evidence="9" id="KW-0411">Iron-sulfur</keyword>
<evidence type="ECO:0000256" key="8">
    <source>
        <dbReference type="ARBA" id="ARBA00023004"/>
    </source>
</evidence>
<sequence length="265" mass="29698">LYLEYCLYLLLFNKTKEKIAELKKELRAVIVAHNYQRPEVQDIADFVGDSLELARQCVEVDAQTIVFCGVRFMAETAAILNPARTVLLSEGSAGCPLADMVNIDDLRQWEQRYPKASVVSYVNSSAEVKAESDICCTSANGVKVVESVPNNDILFVPDQNLGHYISTQTKKNIILYPGFCYVHHRIKPEQVKLARRLHPDAQVLVHPECRPEVVALADAALSTSQMLRYAKASSHNSFIIGTEEGILHGLRKENPDKSFYLKGEF</sequence>
<dbReference type="SUPFAM" id="SSF142754">
    <property type="entry name" value="NadA-like"/>
    <property type="match status" value="1"/>
</dbReference>
<dbReference type="NCBIfam" id="NF006878">
    <property type="entry name" value="PRK09375.1-2"/>
    <property type="match status" value="1"/>
</dbReference>
<dbReference type="GO" id="GO:0051539">
    <property type="term" value="F:4 iron, 4 sulfur cluster binding"/>
    <property type="evidence" value="ECO:0007669"/>
    <property type="project" value="UniProtKB-KW"/>
</dbReference>
<evidence type="ECO:0000256" key="7">
    <source>
        <dbReference type="ARBA" id="ARBA00022723"/>
    </source>
</evidence>
<evidence type="ECO:0000256" key="6">
    <source>
        <dbReference type="ARBA" id="ARBA00022679"/>
    </source>
</evidence>
<evidence type="ECO:0000256" key="5">
    <source>
        <dbReference type="ARBA" id="ARBA00022642"/>
    </source>
</evidence>
<comment type="caution">
    <text evidence="10">The sequence shown here is derived from an EMBL/GenBank/DDBJ whole genome shotgun (WGS) entry which is preliminary data.</text>
</comment>
<name>X1U6U2_9ZZZZ</name>
<evidence type="ECO:0000256" key="1">
    <source>
        <dbReference type="ARBA" id="ARBA00001966"/>
    </source>
</evidence>
<dbReference type="PANTHER" id="PTHR30573:SF0">
    <property type="entry name" value="QUINOLINATE SYNTHASE, CHLOROPLASTIC"/>
    <property type="match status" value="1"/>
</dbReference>
<comment type="cofactor">
    <cofactor evidence="1">
        <name>[4Fe-4S] cluster</name>
        <dbReference type="ChEBI" id="CHEBI:49883"/>
    </cofactor>
</comment>
<accession>X1U6U2</accession>
<feature type="non-terminal residue" evidence="10">
    <location>
        <position position="1"/>
    </location>
</feature>
<keyword evidence="7" id="KW-0479">Metal-binding</keyword>
<evidence type="ECO:0000256" key="9">
    <source>
        <dbReference type="ARBA" id="ARBA00023014"/>
    </source>
</evidence>
<reference evidence="10" key="1">
    <citation type="journal article" date="2014" name="Front. Microbiol.">
        <title>High frequency of phylogenetically diverse reductive dehalogenase-homologous genes in deep subseafloor sedimentary metagenomes.</title>
        <authorList>
            <person name="Kawai M."/>
            <person name="Futagami T."/>
            <person name="Toyoda A."/>
            <person name="Takaki Y."/>
            <person name="Nishi S."/>
            <person name="Hori S."/>
            <person name="Arai W."/>
            <person name="Tsubouchi T."/>
            <person name="Morono Y."/>
            <person name="Uchiyama I."/>
            <person name="Ito T."/>
            <person name="Fujiyama A."/>
            <person name="Inagaki F."/>
            <person name="Takami H."/>
        </authorList>
    </citation>
    <scope>NUCLEOTIDE SEQUENCE</scope>
    <source>
        <strain evidence="10">Expedition CK06-06</strain>
    </source>
</reference>
<organism evidence="10">
    <name type="scientific">marine sediment metagenome</name>
    <dbReference type="NCBI Taxonomy" id="412755"/>
    <lineage>
        <taxon>unclassified sequences</taxon>
        <taxon>metagenomes</taxon>
        <taxon>ecological metagenomes</taxon>
    </lineage>
</organism>
<dbReference type="EMBL" id="BARW01023426">
    <property type="protein sequence ID" value="GAI95545.1"/>
    <property type="molecule type" value="Genomic_DNA"/>
</dbReference>
<dbReference type="GO" id="GO:0008987">
    <property type="term" value="F:quinolinate synthetase A activity"/>
    <property type="evidence" value="ECO:0007669"/>
    <property type="project" value="InterPro"/>
</dbReference>
<dbReference type="GO" id="GO:0046872">
    <property type="term" value="F:metal ion binding"/>
    <property type="evidence" value="ECO:0007669"/>
    <property type="project" value="UniProtKB-KW"/>
</dbReference>
<evidence type="ECO:0000256" key="4">
    <source>
        <dbReference type="ARBA" id="ARBA00022485"/>
    </source>
</evidence>
<dbReference type="Pfam" id="PF02445">
    <property type="entry name" value="NadA"/>
    <property type="match status" value="1"/>
</dbReference>
<protein>
    <recommendedName>
        <fullName evidence="3">quinolinate synthase</fullName>
        <ecNumber evidence="3">2.5.1.72</ecNumber>
    </recommendedName>
</protein>
<dbReference type="PANTHER" id="PTHR30573">
    <property type="entry name" value="QUINOLINATE SYNTHETASE A"/>
    <property type="match status" value="1"/>
</dbReference>
<dbReference type="GO" id="GO:0034628">
    <property type="term" value="P:'de novo' NAD+ biosynthetic process from L-aspartate"/>
    <property type="evidence" value="ECO:0007669"/>
    <property type="project" value="TreeGrafter"/>
</dbReference>
<dbReference type="NCBIfam" id="TIGR00550">
    <property type="entry name" value="nadA"/>
    <property type="match status" value="1"/>
</dbReference>
<gene>
    <name evidence="10" type="ORF">S12H4_38857</name>
</gene>
<evidence type="ECO:0000256" key="3">
    <source>
        <dbReference type="ARBA" id="ARBA00012669"/>
    </source>
</evidence>
<dbReference type="AlphaFoldDB" id="X1U6U2"/>
<dbReference type="InterPro" id="IPR003473">
    <property type="entry name" value="NadA"/>
</dbReference>
<dbReference type="Gene3D" id="3.40.50.10800">
    <property type="entry name" value="NadA-like"/>
    <property type="match status" value="3"/>
</dbReference>
<dbReference type="UniPathway" id="UPA00253">
    <property type="reaction ID" value="UER00327"/>
</dbReference>
<evidence type="ECO:0000256" key="2">
    <source>
        <dbReference type="ARBA" id="ARBA00005065"/>
    </source>
</evidence>
<dbReference type="InterPro" id="IPR036094">
    <property type="entry name" value="NadA_sf"/>
</dbReference>
<keyword evidence="8" id="KW-0408">Iron</keyword>
<feature type="non-terminal residue" evidence="10">
    <location>
        <position position="265"/>
    </location>
</feature>
<comment type="pathway">
    <text evidence="2">Cofactor biosynthesis; NAD(+) biosynthesis; quinolinate from iminoaspartate: step 1/1.</text>
</comment>
<evidence type="ECO:0000313" key="10">
    <source>
        <dbReference type="EMBL" id="GAI95545.1"/>
    </source>
</evidence>
<dbReference type="EC" id="2.5.1.72" evidence="3"/>